<dbReference type="PANTHER" id="PTHR43884">
    <property type="entry name" value="ACYL-COA DEHYDROGENASE"/>
    <property type="match status" value="1"/>
</dbReference>
<accession>A0ABT3I445</accession>
<dbReference type="Pfam" id="PF00441">
    <property type="entry name" value="Acyl-CoA_dh_1"/>
    <property type="match status" value="1"/>
</dbReference>
<feature type="domain" description="Acyl-CoA dehydrogenase/oxidase C-terminal" evidence="5">
    <location>
        <begin position="226"/>
        <end position="357"/>
    </location>
</feature>
<dbReference type="InterPro" id="IPR036250">
    <property type="entry name" value="AcylCo_DH-like_C"/>
</dbReference>
<dbReference type="InterPro" id="IPR046373">
    <property type="entry name" value="Acyl-CoA_Oxase/DH_mid-dom_sf"/>
</dbReference>
<keyword evidence="3" id="KW-0285">Flavoprotein</keyword>
<evidence type="ECO:0000256" key="2">
    <source>
        <dbReference type="ARBA" id="ARBA00009347"/>
    </source>
</evidence>
<protein>
    <submittedName>
        <fullName evidence="7">Acyl-CoA/acyl-ACP dehydrogenase</fullName>
    </submittedName>
</protein>
<dbReference type="Proteomes" id="UP001163731">
    <property type="component" value="Unassembled WGS sequence"/>
</dbReference>
<dbReference type="InterPro" id="IPR009075">
    <property type="entry name" value="AcylCo_DH/oxidase_C"/>
</dbReference>
<dbReference type="RefSeq" id="WP_264751974.1">
    <property type="nucleotide sequence ID" value="NZ_JAPDHW010000037.1"/>
</dbReference>
<reference evidence="7" key="1">
    <citation type="submission" date="2022-10" db="EMBL/GenBank/DDBJ databases">
        <title>Chryseobacterium babae sp. nov. isolated from the gut of the beetle Oryctes rhinoceros, and Chryseobacterium kimseyorum sp. nov., isolated from a stick insect rearing cage.</title>
        <authorList>
            <person name="Shelomi M."/>
            <person name="Han C.-J."/>
            <person name="Chen W.-M."/>
            <person name="Chen H.-K."/>
            <person name="Liaw S.-J."/>
            <person name="Muhle E."/>
            <person name="Clermont D."/>
        </authorList>
    </citation>
    <scope>NUCLEOTIDE SEQUENCE</scope>
    <source>
        <strain evidence="7">09-1422</strain>
    </source>
</reference>
<evidence type="ECO:0000256" key="1">
    <source>
        <dbReference type="ARBA" id="ARBA00001974"/>
    </source>
</evidence>
<evidence type="ECO:0000313" key="8">
    <source>
        <dbReference type="Proteomes" id="UP001163731"/>
    </source>
</evidence>
<evidence type="ECO:0000313" key="7">
    <source>
        <dbReference type="EMBL" id="MCW3170846.1"/>
    </source>
</evidence>
<organism evidence="7 8">
    <name type="scientific">Chryseobacterium kimseyorum</name>
    <dbReference type="NCBI Taxonomy" id="2984028"/>
    <lineage>
        <taxon>Bacteria</taxon>
        <taxon>Pseudomonadati</taxon>
        <taxon>Bacteroidota</taxon>
        <taxon>Flavobacteriia</taxon>
        <taxon>Flavobacteriales</taxon>
        <taxon>Weeksellaceae</taxon>
        <taxon>Chryseobacterium group</taxon>
        <taxon>Chryseobacterium</taxon>
    </lineage>
</organism>
<name>A0ABT3I445_9FLAO</name>
<proteinExistence type="inferred from homology"/>
<keyword evidence="8" id="KW-1185">Reference proteome</keyword>
<evidence type="ECO:0000256" key="4">
    <source>
        <dbReference type="ARBA" id="ARBA00022827"/>
    </source>
</evidence>
<dbReference type="SUPFAM" id="SSF47203">
    <property type="entry name" value="Acyl-CoA dehydrogenase C-terminal domain-like"/>
    <property type="match status" value="1"/>
</dbReference>
<keyword evidence="4" id="KW-0274">FAD</keyword>
<sequence length="396" mass="43666">MKNKYTKLQESKLTELIISSKIIGDTSASEAADTDSVDSFPKIALAKMKSENLLTASISEAYGGKNLGLKPGTNLALLTILKNIGRGNLVMGRVLEGHINAQILINQFGTKKQKKLFAADAFEGKLFGVWNTQAEDGTFLSKNEKGTFYLNGAKTFATGTDYVTRPIVTAARKDGSWQMCVVPLDKSTVITDSSWWNPMGMKASRSFKITFLKSHIPKINLLGLAGQYYQQPGFSGGAIRFAAVQLGAAEQLLDETKKYLVSLNRTQDPFQKMRLGQMAIAVESGNQWLTAAALQMDQYMKIPTKTNGDSFIIYANMMRTAIEQICTEVINLCQKCVGARGLNKPYHFERIIRDLNTYLRQPAPDAVLADVGGHILHSETSAGDIWNLNFNRNKSK</sequence>
<comment type="cofactor">
    <cofactor evidence="1">
        <name>FAD</name>
        <dbReference type="ChEBI" id="CHEBI:57692"/>
    </cofactor>
</comment>
<comment type="similarity">
    <text evidence="2">Belongs to the acyl-CoA dehydrogenase family.</text>
</comment>
<evidence type="ECO:0000259" key="6">
    <source>
        <dbReference type="Pfam" id="PF02771"/>
    </source>
</evidence>
<dbReference type="Pfam" id="PF02771">
    <property type="entry name" value="Acyl-CoA_dh_N"/>
    <property type="match status" value="1"/>
</dbReference>
<dbReference type="InterPro" id="IPR037069">
    <property type="entry name" value="AcylCoA_DH/ox_N_sf"/>
</dbReference>
<dbReference type="PIRSF" id="PIRSF016578">
    <property type="entry name" value="HsaA"/>
    <property type="match status" value="1"/>
</dbReference>
<dbReference type="Gene3D" id="1.20.140.10">
    <property type="entry name" value="Butyryl-CoA Dehydrogenase, subunit A, domain 3"/>
    <property type="match status" value="1"/>
</dbReference>
<dbReference type="Gene3D" id="2.40.110.10">
    <property type="entry name" value="Butyryl-CoA Dehydrogenase, subunit A, domain 2"/>
    <property type="match status" value="1"/>
</dbReference>
<evidence type="ECO:0000256" key="3">
    <source>
        <dbReference type="ARBA" id="ARBA00022630"/>
    </source>
</evidence>
<comment type="caution">
    <text evidence="7">The sequence shown here is derived from an EMBL/GenBank/DDBJ whole genome shotgun (WGS) entry which is preliminary data.</text>
</comment>
<gene>
    <name evidence="7" type="ORF">OMO38_20155</name>
</gene>
<evidence type="ECO:0000259" key="5">
    <source>
        <dbReference type="Pfam" id="PF00441"/>
    </source>
</evidence>
<dbReference type="PANTHER" id="PTHR43884:SF12">
    <property type="entry name" value="ISOVALERYL-COA DEHYDROGENASE, MITOCHONDRIAL-RELATED"/>
    <property type="match status" value="1"/>
</dbReference>
<dbReference type="EMBL" id="JAPDHW010000037">
    <property type="protein sequence ID" value="MCW3170846.1"/>
    <property type="molecule type" value="Genomic_DNA"/>
</dbReference>
<dbReference type="InterPro" id="IPR009100">
    <property type="entry name" value="AcylCoA_DH/oxidase_NM_dom_sf"/>
</dbReference>
<feature type="domain" description="Acyl-CoA dehydrogenase/oxidase N-terminal" evidence="6">
    <location>
        <begin position="28"/>
        <end position="121"/>
    </location>
</feature>
<dbReference type="Gene3D" id="1.10.540.10">
    <property type="entry name" value="Acyl-CoA dehydrogenase/oxidase, N-terminal domain"/>
    <property type="match status" value="1"/>
</dbReference>
<dbReference type="SUPFAM" id="SSF56645">
    <property type="entry name" value="Acyl-CoA dehydrogenase NM domain-like"/>
    <property type="match status" value="1"/>
</dbReference>
<dbReference type="InterPro" id="IPR013786">
    <property type="entry name" value="AcylCoA_DH/ox_N"/>
</dbReference>